<dbReference type="GO" id="GO:0042910">
    <property type="term" value="F:xenobiotic transmembrane transporter activity"/>
    <property type="evidence" value="ECO:0007669"/>
    <property type="project" value="TreeGrafter"/>
</dbReference>
<dbReference type="SUPFAM" id="SSF82866">
    <property type="entry name" value="Multidrug efflux transporter AcrB transmembrane domain"/>
    <property type="match status" value="2"/>
</dbReference>
<dbReference type="Pfam" id="PF00873">
    <property type="entry name" value="ACR_tran"/>
    <property type="match status" value="1"/>
</dbReference>
<keyword evidence="3" id="KW-1185">Reference proteome</keyword>
<dbReference type="InterPro" id="IPR001036">
    <property type="entry name" value="Acrflvin-R"/>
</dbReference>
<feature type="transmembrane region" description="Helical" evidence="1">
    <location>
        <begin position="851"/>
        <end position="870"/>
    </location>
</feature>
<dbReference type="PRINTS" id="PR00702">
    <property type="entry name" value="ACRIFLAVINRP"/>
</dbReference>
<dbReference type="SUPFAM" id="SSF82693">
    <property type="entry name" value="Multidrug efflux transporter AcrB pore domain, PN1, PN2, PC1 and PC2 subdomains"/>
    <property type="match status" value="3"/>
</dbReference>
<feature type="transmembrane region" description="Helical" evidence="1">
    <location>
        <begin position="358"/>
        <end position="378"/>
    </location>
</feature>
<name>A0A7S7SP59_PALFE</name>
<dbReference type="Gene3D" id="3.30.70.1320">
    <property type="entry name" value="Multidrug efflux transporter AcrB pore domain like"/>
    <property type="match status" value="1"/>
</dbReference>
<dbReference type="Gene3D" id="3.30.70.1440">
    <property type="entry name" value="Multidrug efflux transporter AcrB pore domain"/>
    <property type="match status" value="1"/>
</dbReference>
<protein>
    <submittedName>
        <fullName evidence="2">Efflux RND transporter permease subunit</fullName>
    </submittedName>
</protein>
<dbReference type="Proteomes" id="UP000593892">
    <property type="component" value="Chromosome"/>
</dbReference>
<keyword evidence="1" id="KW-0472">Membrane</keyword>
<feature type="transmembrane region" description="Helical" evidence="1">
    <location>
        <begin position="12"/>
        <end position="30"/>
    </location>
</feature>
<evidence type="ECO:0000313" key="2">
    <source>
        <dbReference type="EMBL" id="QOY90820.1"/>
    </source>
</evidence>
<gene>
    <name evidence="2" type="ORF">IRI77_12995</name>
</gene>
<dbReference type="Gene3D" id="1.20.1640.10">
    <property type="entry name" value="Multidrug efflux transporter AcrB transmembrane domain"/>
    <property type="match status" value="2"/>
</dbReference>
<dbReference type="AlphaFoldDB" id="A0A7S7SP59"/>
<evidence type="ECO:0000256" key="1">
    <source>
        <dbReference type="SAM" id="Phobius"/>
    </source>
</evidence>
<dbReference type="RefSeq" id="WP_194452477.1">
    <property type="nucleotide sequence ID" value="NZ_CP063849.1"/>
</dbReference>
<dbReference type="Gene3D" id="3.30.70.1430">
    <property type="entry name" value="Multidrug efflux transporter AcrB pore domain"/>
    <property type="match status" value="2"/>
</dbReference>
<keyword evidence="1" id="KW-1133">Transmembrane helix</keyword>
<sequence>MRLSEICVQRPVFAFMLIMFLVVMGFFSFVDLGVDLFPRTDPATVYVNFKLPGASPEEVVSQVVMPLEEAVSSVSGIDELRAVVSEGGGFVIVTFTLEKDINEAVDDVREKVSSAVRQMPQNVLPPVVRKADPDSDPVVTVALSGDVSLRELTEVADKIVRRDIETVDGVASADIYGGRNRQINMMLDLNKLNGYNLTAQEVERAIQTENVESPGGRIVRGPSELGVRTMGRVETVEQFNNIIIKNANGVPIRLKDVGYAEDGMAEKRTFAYYQGKPAVLIDIKRQTGTNTVKVVDSALDRIELLGKRLPPGLKLSVIKETATYIKKSVESLEEHLVLGSLLASFIIWLFIRDWRTVLISSIAIPTSIITTFTVMRYLDYTLNSMTLLALTLAVGIVIDDAIIVLENIYRFMEADPDIDPKRAAIDATKEISMAVVATTISLVIIFVPIAFVTGYAKRYLNQFGWTMSVSILVSMLVAFTLTPTLSARILKIKKHKKPGDAPHGHQSNALERGYVRLLDWSLGHRWAIVLLCIVTFGSTFVLNRYIGRDWMPQEDQSELGLQMELPEGSSLEATERLAMEVTRKVEKVPGVMTVVPSSAGFIDRVTMARFTILLVPPGQRGPLNDTAQSIRAIMKDYAYARPAVSFPNVLGGRDTFSPIRATLLGADFAKLAPIARSMLTELLKQPELADMRANLNFNNPELQVQIDRQLASDLGVRVSDVATAVRLLMSGEDEISTYKELGEQYLVTVRLMPGQRDDPEVLSRLLVPSARLGLIRLDSIAKLERGLGPSRIDRVARQYGIGFYGNPAPGVTLDAAANAVNRVVDQVDLPVGYRMLFAGQVKILEETTTNMILAIGLASIFMYMVLAAQFESLVHPFIILLTLPLSIPFALISLIATGRSLNLFSALGILLLLGIVKKNGILQIDCMNRLLREGMPLKEAILEANRIRLRPILMTTFSIIAGLIPTAIAVGTGAATRSAIAVTIIGGQTLCLMLTLLVVPVGYSFVEGARLRWARRRSEAAHVPVTGD</sequence>
<dbReference type="EMBL" id="CP063849">
    <property type="protein sequence ID" value="QOY90820.1"/>
    <property type="molecule type" value="Genomic_DNA"/>
</dbReference>
<dbReference type="PANTHER" id="PTHR32063">
    <property type="match status" value="1"/>
</dbReference>
<feature type="transmembrane region" description="Helical" evidence="1">
    <location>
        <begin position="952"/>
        <end position="974"/>
    </location>
</feature>
<dbReference type="SUPFAM" id="SSF82714">
    <property type="entry name" value="Multidrug efflux transporter AcrB TolC docking domain, DN and DC subdomains"/>
    <property type="match status" value="2"/>
</dbReference>
<evidence type="ECO:0000313" key="3">
    <source>
        <dbReference type="Proteomes" id="UP000593892"/>
    </source>
</evidence>
<accession>A0A7S7SP59</accession>
<dbReference type="GO" id="GO:0005886">
    <property type="term" value="C:plasma membrane"/>
    <property type="evidence" value="ECO:0007669"/>
    <property type="project" value="TreeGrafter"/>
</dbReference>
<keyword evidence="1" id="KW-0812">Transmembrane</keyword>
<dbReference type="InterPro" id="IPR027463">
    <property type="entry name" value="AcrB_DN_DC_subdom"/>
</dbReference>
<reference evidence="2 3" key="1">
    <citation type="submission" date="2020-10" db="EMBL/GenBank/DDBJ databases">
        <title>Complete genome sequence of Paludibaculum fermentans P105T, a facultatively anaerobic acidobacterium capable of dissimilatory Fe(III) reduction.</title>
        <authorList>
            <person name="Dedysh S.N."/>
            <person name="Beletsky A.V."/>
            <person name="Kulichevskaya I.S."/>
            <person name="Mardanov A.V."/>
            <person name="Ravin N.V."/>
        </authorList>
    </citation>
    <scope>NUCLEOTIDE SEQUENCE [LARGE SCALE GENOMIC DNA]</scope>
    <source>
        <strain evidence="2 3">P105</strain>
    </source>
</reference>
<feature type="transmembrane region" description="Helical" evidence="1">
    <location>
        <begin position="384"/>
        <end position="405"/>
    </location>
</feature>
<feature type="transmembrane region" description="Helical" evidence="1">
    <location>
        <begin position="526"/>
        <end position="546"/>
    </location>
</feature>
<feature type="transmembrane region" description="Helical" evidence="1">
    <location>
        <begin position="903"/>
        <end position="922"/>
    </location>
</feature>
<feature type="transmembrane region" description="Helical" evidence="1">
    <location>
        <begin position="431"/>
        <end position="451"/>
    </location>
</feature>
<dbReference type="PANTHER" id="PTHR32063:SF0">
    <property type="entry name" value="SWARMING MOTILITY PROTEIN SWRC"/>
    <property type="match status" value="1"/>
</dbReference>
<feature type="transmembrane region" description="Helical" evidence="1">
    <location>
        <begin position="335"/>
        <end position="351"/>
    </location>
</feature>
<dbReference type="KEGG" id="pfer:IRI77_12995"/>
<dbReference type="Gene3D" id="3.30.2090.10">
    <property type="entry name" value="Multidrug efflux transporter AcrB TolC docking domain, DN and DC subdomains"/>
    <property type="match status" value="2"/>
</dbReference>
<feature type="transmembrane region" description="Helical" evidence="1">
    <location>
        <begin position="877"/>
        <end position="897"/>
    </location>
</feature>
<feature type="transmembrane region" description="Helical" evidence="1">
    <location>
        <begin position="980"/>
        <end position="1006"/>
    </location>
</feature>
<organism evidence="2 3">
    <name type="scientific">Paludibaculum fermentans</name>
    <dbReference type="NCBI Taxonomy" id="1473598"/>
    <lineage>
        <taxon>Bacteria</taxon>
        <taxon>Pseudomonadati</taxon>
        <taxon>Acidobacteriota</taxon>
        <taxon>Terriglobia</taxon>
        <taxon>Bryobacterales</taxon>
        <taxon>Bryobacteraceae</taxon>
        <taxon>Paludibaculum</taxon>
    </lineage>
</organism>
<proteinExistence type="predicted"/>
<feature type="transmembrane region" description="Helical" evidence="1">
    <location>
        <begin position="463"/>
        <end position="487"/>
    </location>
</feature>